<gene>
    <name evidence="1" type="ORF">M0M57_16570</name>
</gene>
<dbReference type="Proteomes" id="UP000830583">
    <property type="component" value="Chromosome"/>
</dbReference>
<protein>
    <submittedName>
        <fullName evidence="1">Alpha/beta hydrolase</fullName>
    </submittedName>
</protein>
<organism evidence="1 2">
    <name type="scientific">Flavobacterium azooxidireducens</name>
    <dbReference type="NCBI Taxonomy" id="1871076"/>
    <lineage>
        <taxon>Bacteria</taxon>
        <taxon>Pseudomonadati</taxon>
        <taxon>Bacteroidota</taxon>
        <taxon>Flavobacteriia</taxon>
        <taxon>Flavobacteriales</taxon>
        <taxon>Flavobacteriaceae</taxon>
        <taxon>Flavobacterium</taxon>
    </lineage>
</organism>
<dbReference type="SUPFAM" id="SSF53474">
    <property type="entry name" value="alpha/beta-Hydrolases"/>
    <property type="match status" value="1"/>
</dbReference>
<reference evidence="1" key="1">
    <citation type="submission" date="2022-04" db="EMBL/GenBank/DDBJ databases">
        <title>Consumption of N2O by Flavobacterium azooxidireducens sp. nov. isolated from Decomposing Leaf Litter of Phragmites australis (Cav.).</title>
        <authorList>
            <person name="Behrendt U."/>
            <person name="Spanner T."/>
            <person name="Augustin J."/>
            <person name="Horn M.A."/>
            <person name="Kolb S."/>
            <person name="Ulrich A."/>
        </authorList>
    </citation>
    <scope>NUCLEOTIDE SEQUENCE</scope>
    <source>
        <strain evidence="1">IGB 4-14</strain>
    </source>
</reference>
<dbReference type="EMBL" id="CP096205">
    <property type="protein sequence ID" value="UPQ79217.1"/>
    <property type="molecule type" value="Genomic_DNA"/>
</dbReference>
<proteinExistence type="predicted"/>
<name>A0ABY4KEI7_9FLAO</name>
<evidence type="ECO:0000313" key="2">
    <source>
        <dbReference type="Proteomes" id="UP000830583"/>
    </source>
</evidence>
<dbReference type="InterPro" id="IPR029058">
    <property type="entry name" value="AB_hydrolase_fold"/>
</dbReference>
<sequence length="221" mass="25470">MIPLHGLIKNRNRAIPIAIYQPKEIKQSNHIPIIFSHGYGENQGGDYLKYAYLTEFLASKGYFVVSIQHELPTDELLAMTGKLQETRKPNWERGAENIYFALNQMKKKYPSLDYNKLNLIGHSNGGDMSVLFAHLYPELVAKIISMDNRRMKLPRTAKPKVFTLRSNDYPADDGVLPTNEEIEKFDITIQFTNINHSNMDSDATEEERKYINSKILDYLNN</sequence>
<evidence type="ECO:0000313" key="1">
    <source>
        <dbReference type="EMBL" id="UPQ79217.1"/>
    </source>
</evidence>
<keyword evidence="2" id="KW-1185">Reference proteome</keyword>
<dbReference type="RefSeq" id="WP_248434210.1">
    <property type="nucleotide sequence ID" value="NZ_CP096205.1"/>
</dbReference>
<dbReference type="GO" id="GO:0016787">
    <property type="term" value="F:hydrolase activity"/>
    <property type="evidence" value="ECO:0007669"/>
    <property type="project" value="UniProtKB-KW"/>
</dbReference>
<accession>A0ABY4KEI7</accession>
<keyword evidence="1" id="KW-0378">Hydrolase</keyword>
<dbReference type="Gene3D" id="3.40.50.1820">
    <property type="entry name" value="alpha/beta hydrolase"/>
    <property type="match status" value="1"/>
</dbReference>